<evidence type="ECO:0000256" key="3">
    <source>
        <dbReference type="PROSITE-ProRule" id="PRU00169"/>
    </source>
</evidence>
<dbReference type="GO" id="GO:0006355">
    <property type="term" value="P:regulation of DNA-templated transcription"/>
    <property type="evidence" value="ECO:0007669"/>
    <property type="project" value="InterPro"/>
</dbReference>
<keyword evidence="2" id="KW-0238">DNA-binding</keyword>
<evidence type="ECO:0000256" key="2">
    <source>
        <dbReference type="ARBA" id="ARBA00023125"/>
    </source>
</evidence>
<dbReference type="Gene3D" id="3.40.50.2300">
    <property type="match status" value="1"/>
</dbReference>
<evidence type="ECO:0000256" key="1">
    <source>
        <dbReference type="ARBA" id="ARBA00022553"/>
    </source>
</evidence>
<dbReference type="PRINTS" id="PR00038">
    <property type="entry name" value="HTHLUXR"/>
</dbReference>
<dbReference type="Proteomes" id="UP000306808">
    <property type="component" value="Unassembled WGS sequence"/>
</dbReference>
<dbReference type="SUPFAM" id="SSF52172">
    <property type="entry name" value="CheY-like"/>
    <property type="match status" value="1"/>
</dbReference>
<dbReference type="SUPFAM" id="SSF46894">
    <property type="entry name" value="C-terminal effector domain of the bipartite response regulators"/>
    <property type="match status" value="1"/>
</dbReference>
<organism evidence="6 7">
    <name type="scientific">Sphingobacterium olei</name>
    <dbReference type="NCBI Taxonomy" id="2571155"/>
    <lineage>
        <taxon>Bacteria</taxon>
        <taxon>Pseudomonadati</taxon>
        <taxon>Bacteroidota</taxon>
        <taxon>Sphingobacteriia</taxon>
        <taxon>Sphingobacteriales</taxon>
        <taxon>Sphingobacteriaceae</taxon>
        <taxon>Sphingobacterium</taxon>
    </lineage>
</organism>
<dbReference type="RefSeq" id="WP_136903199.1">
    <property type="nucleotide sequence ID" value="NZ_SUME01000011.1"/>
</dbReference>
<dbReference type="PROSITE" id="PS50110">
    <property type="entry name" value="RESPONSE_REGULATORY"/>
    <property type="match status" value="1"/>
</dbReference>
<dbReference type="PANTHER" id="PTHR43214">
    <property type="entry name" value="TWO-COMPONENT RESPONSE REGULATOR"/>
    <property type="match status" value="1"/>
</dbReference>
<accession>A0A4U0NC02</accession>
<dbReference type="GO" id="GO:0000160">
    <property type="term" value="P:phosphorelay signal transduction system"/>
    <property type="evidence" value="ECO:0007669"/>
    <property type="project" value="InterPro"/>
</dbReference>
<feature type="modified residue" description="4-aspartylphosphate" evidence="3">
    <location>
        <position position="55"/>
    </location>
</feature>
<evidence type="ECO:0000313" key="6">
    <source>
        <dbReference type="EMBL" id="TJZ51459.1"/>
    </source>
</evidence>
<keyword evidence="7" id="KW-1185">Reference proteome</keyword>
<dbReference type="Pfam" id="PF00196">
    <property type="entry name" value="GerE"/>
    <property type="match status" value="1"/>
</dbReference>
<dbReference type="GO" id="GO:0003677">
    <property type="term" value="F:DNA binding"/>
    <property type="evidence" value="ECO:0007669"/>
    <property type="project" value="UniProtKB-KW"/>
</dbReference>
<dbReference type="InterPro" id="IPR058245">
    <property type="entry name" value="NreC/VraR/RcsB-like_REC"/>
</dbReference>
<feature type="domain" description="HTH luxR-type" evidence="4">
    <location>
        <begin position="149"/>
        <end position="214"/>
    </location>
</feature>
<dbReference type="InterPro" id="IPR011006">
    <property type="entry name" value="CheY-like_superfamily"/>
</dbReference>
<name>A0A4U0NC02_9SPHI</name>
<evidence type="ECO:0000259" key="5">
    <source>
        <dbReference type="PROSITE" id="PS50110"/>
    </source>
</evidence>
<dbReference type="Pfam" id="PF00072">
    <property type="entry name" value="Response_reg"/>
    <property type="match status" value="1"/>
</dbReference>
<dbReference type="EMBL" id="SUME01000011">
    <property type="protein sequence ID" value="TJZ51459.1"/>
    <property type="molecule type" value="Genomic_DNA"/>
</dbReference>
<proteinExistence type="predicted"/>
<sequence>MIKIMLADDHALVRDGICMLLENQPDFEVIATATTGEEVLALLERGICPDVLLCDINLDSLDGLELTKIINGLPSTTPIVILSTTDHEQYIAQSFKAGAAGFLVKNVSSEELLFCLRHVASGGRFLCEEISMRFVAKAIQNPLNYIDMREKPQMDLTVREIEILEKLSEGFTNSEISEQLFLSKRTVEGHRQNLLQKTGSKNTAALIKFAMLNGLIANFILCSIAITTSYVDFGCYEKFYGAILNPE</sequence>
<dbReference type="InterPro" id="IPR016032">
    <property type="entry name" value="Sig_transdc_resp-reg_C-effctor"/>
</dbReference>
<dbReference type="InterPro" id="IPR000792">
    <property type="entry name" value="Tscrpt_reg_LuxR_C"/>
</dbReference>
<comment type="caution">
    <text evidence="6">The sequence shown here is derived from an EMBL/GenBank/DDBJ whole genome shotgun (WGS) entry which is preliminary data.</text>
</comment>
<dbReference type="InterPro" id="IPR039420">
    <property type="entry name" value="WalR-like"/>
</dbReference>
<keyword evidence="1 3" id="KW-0597">Phosphoprotein</keyword>
<protein>
    <submittedName>
        <fullName evidence="6">Response regulator transcription factor</fullName>
    </submittedName>
</protein>
<feature type="domain" description="Response regulatory" evidence="5">
    <location>
        <begin position="3"/>
        <end position="120"/>
    </location>
</feature>
<gene>
    <name evidence="6" type="ORF">FAZ15_20290</name>
</gene>
<dbReference type="SMART" id="SM00448">
    <property type="entry name" value="REC"/>
    <property type="match status" value="1"/>
</dbReference>
<reference evidence="6 7" key="1">
    <citation type="submission" date="2019-04" db="EMBL/GenBank/DDBJ databases">
        <title>Sphingobacterium olei sp. nov., isolated from oil-contaminated soil.</title>
        <authorList>
            <person name="Liu B."/>
        </authorList>
    </citation>
    <scope>NUCLEOTIDE SEQUENCE [LARGE SCALE GENOMIC DNA]</scope>
    <source>
        <strain evidence="6 7">HAL-9</strain>
    </source>
</reference>
<dbReference type="PANTHER" id="PTHR43214:SF43">
    <property type="entry name" value="TWO-COMPONENT RESPONSE REGULATOR"/>
    <property type="match status" value="1"/>
</dbReference>
<dbReference type="CDD" id="cd06170">
    <property type="entry name" value="LuxR_C_like"/>
    <property type="match status" value="1"/>
</dbReference>
<dbReference type="OrthoDB" id="9797341at2"/>
<dbReference type="InterPro" id="IPR001789">
    <property type="entry name" value="Sig_transdc_resp-reg_receiver"/>
</dbReference>
<evidence type="ECO:0000313" key="7">
    <source>
        <dbReference type="Proteomes" id="UP000306808"/>
    </source>
</evidence>
<evidence type="ECO:0000259" key="4">
    <source>
        <dbReference type="PROSITE" id="PS50043"/>
    </source>
</evidence>
<dbReference type="PROSITE" id="PS00622">
    <property type="entry name" value="HTH_LUXR_1"/>
    <property type="match status" value="1"/>
</dbReference>
<dbReference type="AlphaFoldDB" id="A0A4U0NC02"/>
<dbReference type="SMART" id="SM00421">
    <property type="entry name" value="HTH_LUXR"/>
    <property type="match status" value="1"/>
</dbReference>
<dbReference type="PROSITE" id="PS50043">
    <property type="entry name" value="HTH_LUXR_2"/>
    <property type="match status" value="1"/>
</dbReference>
<dbReference type="CDD" id="cd17535">
    <property type="entry name" value="REC_NarL-like"/>
    <property type="match status" value="1"/>
</dbReference>